<evidence type="ECO:0000259" key="7">
    <source>
        <dbReference type="Pfam" id="PF04542"/>
    </source>
</evidence>
<comment type="caution">
    <text evidence="9">The sequence shown here is derived from an EMBL/GenBank/DDBJ whole genome shotgun (WGS) entry which is preliminary data.</text>
</comment>
<dbReference type="GO" id="GO:0006352">
    <property type="term" value="P:DNA-templated transcription initiation"/>
    <property type="evidence" value="ECO:0007669"/>
    <property type="project" value="InterPro"/>
</dbReference>
<dbReference type="SUPFAM" id="SSF88946">
    <property type="entry name" value="Sigma2 domain of RNA polymerase sigma factors"/>
    <property type="match status" value="1"/>
</dbReference>
<dbReference type="InterPro" id="IPR036388">
    <property type="entry name" value="WH-like_DNA-bd_sf"/>
</dbReference>
<dbReference type="PANTHER" id="PTHR43133:SF8">
    <property type="entry name" value="RNA POLYMERASE SIGMA FACTOR HI_1459-RELATED"/>
    <property type="match status" value="1"/>
</dbReference>
<dbReference type="Pfam" id="PF04542">
    <property type="entry name" value="Sigma70_r2"/>
    <property type="match status" value="1"/>
</dbReference>
<keyword evidence="3" id="KW-0731">Sigma factor</keyword>
<dbReference type="InterPro" id="IPR039425">
    <property type="entry name" value="RNA_pol_sigma-70-like"/>
</dbReference>
<feature type="domain" description="RNA polymerase sigma factor 70 region 4 type 2" evidence="8">
    <location>
        <begin position="138"/>
        <end position="183"/>
    </location>
</feature>
<feature type="domain" description="RNA polymerase sigma-70 region 2" evidence="7">
    <location>
        <begin position="36"/>
        <end position="109"/>
    </location>
</feature>
<dbReference type="InterPro" id="IPR007627">
    <property type="entry name" value="RNA_pol_sigma70_r2"/>
</dbReference>
<dbReference type="PANTHER" id="PTHR43133">
    <property type="entry name" value="RNA POLYMERASE ECF-TYPE SIGMA FACTO"/>
    <property type="match status" value="1"/>
</dbReference>
<comment type="similarity">
    <text evidence="1">Belongs to the sigma-70 factor family. ECF subfamily.</text>
</comment>
<proteinExistence type="inferred from homology"/>
<evidence type="ECO:0000313" key="9">
    <source>
        <dbReference type="EMBL" id="NNF05930.1"/>
    </source>
</evidence>
<keyword evidence="5" id="KW-0804">Transcription</keyword>
<evidence type="ECO:0000256" key="1">
    <source>
        <dbReference type="ARBA" id="ARBA00010641"/>
    </source>
</evidence>
<reference evidence="9 10" key="1">
    <citation type="submission" date="2020-03" db="EMBL/GenBank/DDBJ databases">
        <title>Metabolic flexibility allows generalist bacteria to become dominant in a frequently disturbed ecosystem.</title>
        <authorList>
            <person name="Chen Y.-J."/>
            <person name="Leung P.M."/>
            <person name="Bay S.K."/>
            <person name="Hugenholtz P."/>
            <person name="Kessler A.J."/>
            <person name="Shelley G."/>
            <person name="Waite D.W."/>
            <person name="Cook P.L."/>
            <person name="Greening C."/>
        </authorList>
    </citation>
    <scope>NUCLEOTIDE SEQUENCE [LARGE SCALE GENOMIC DNA]</scope>
    <source>
        <strain evidence="9">SS_bin_28</strain>
    </source>
</reference>
<accession>A0A7Y2H1F3</accession>
<evidence type="ECO:0000259" key="8">
    <source>
        <dbReference type="Pfam" id="PF08281"/>
    </source>
</evidence>
<dbReference type="InterPro" id="IPR013324">
    <property type="entry name" value="RNA_pol_sigma_r3/r4-like"/>
</dbReference>
<evidence type="ECO:0000313" key="10">
    <source>
        <dbReference type="Proteomes" id="UP000547674"/>
    </source>
</evidence>
<evidence type="ECO:0000256" key="5">
    <source>
        <dbReference type="ARBA" id="ARBA00023163"/>
    </source>
</evidence>
<dbReference type="GO" id="GO:0016987">
    <property type="term" value="F:sigma factor activity"/>
    <property type="evidence" value="ECO:0007669"/>
    <property type="project" value="UniProtKB-KW"/>
</dbReference>
<dbReference type="SUPFAM" id="SSF88659">
    <property type="entry name" value="Sigma3 and sigma4 domains of RNA polymerase sigma factors"/>
    <property type="match status" value="1"/>
</dbReference>
<evidence type="ECO:0000256" key="4">
    <source>
        <dbReference type="ARBA" id="ARBA00023125"/>
    </source>
</evidence>
<dbReference type="InterPro" id="IPR014284">
    <property type="entry name" value="RNA_pol_sigma-70_dom"/>
</dbReference>
<dbReference type="Gene3D" id="1.10.10.10">
    <property type="entry name" value="Winged helix-like DNA-binding domain superfamily/Winged helix DNA-binding domain"/>
    <property type="match status" value="1"/>
</dbReference>
<sequence>MTQDFPTPENSPNDVESTVYLLSRVREGEPGAPDRLVRRFLPSLMRWAHGRLPRGARDVMDTQDLVQVTFIKALDHLDSFESRWRGAFFGYLRRILMNQIRDEIRKVDRRPTKETLDDAPPDETRSPLEEAVGSDVLEAYEKALQDLPEEHQQAIFMRVELGFTYQEIADALEKPTMNAARMLTSRAMLRLAEALHAQGIRPEN</sequence>
<evidence type="ECO:0000256" key="6">
    <source>
        <dbReference type="SAM" id="MobiDB-lite"/>
    </source>
</evidence>
<gene>
    <name evidence="9" type="ORF">HKN21_04155</name>
</gene>
<dbReference type="EMBL" id="JABDJR010000155">
    <property type="protein sequence ID" value="NNF05930.1"/>
    <property type="molecule type" value="Genomic_DNA"/>
</dbReference>
<dbReference type="InterPro" id="IPR013325">
    <property type="entry name" value="RNA_pol_sigma_r2"/>
</dbReference>
<dbReference type="InterPro" id="IPR013249">
    <property type="entry name" value="RNA_pol_sigma70_r4_t2"/>
</dbReference>
<feature type="region of interest" description="Disordered" evidence="6">
    <location>
        <begin position="109"/>
        <end position="128"/>
    </location>
</feature>
<dbReference type="AlphaFoldDB" id="A0A7Y2H1F3"/>
<keyword evidence="2" id="KW-0805">Transcription regulation</keyword>
<dbReference type="GO" id="GO:0003677">
    <property type="term" value="F:DNA binding"/>
    <property type="evidence" value="ECO:0007669"/>
    <property type="project" value="UniProtKB-KW"/>
</dbReference>
<evidence type="ECO:0000256" key="2">
    <source>
        <dbReference type="ARBA" id="ARBA00023015"/>
    </source>
</evidence>
<protein>
    <submittedName>
        <fullName evidence="9">Sigma-70 family RNA polymerase sigma factor</fullName>
    </submittedName>
</protein>
<dbReference type="Proteomes" id="UP000547674">
    <property type="component" value="Unassembled WGS sequence"/>
</dbReference>
<dbReference type="Pfam" id="PF08281">
    <property type="entry name" value="Sigma70_r4_2"/>
    <property type="match status" value="1"/>
</dbReference>
<evidence type="ECO:0000256" key="3">
    <source>
        <dbReference type="ARBA" id="ARBA00023082"/>
    </source>
</evidence>
<dbReference type="Gene3D" id="1.10.1740.10">
    <property type="match status" value="1"/>
</dbReference>
<dbReference type="NCBIfam" id="TIGR02937">
    <property type="entry name" value="sigma70-ECF"/>
    <property type="match status" value="1"/>
</dbReference>
<name>A0A7Y2H1F3_UNCEI</name>
<organism evidence="9 10">
    <name type="scientific">Eiseniibacteriota bacterium</name>
    <dbReference type="NCBI Taxonomy" id="2212470"/>
    <lineage>
        <taxon>Bacteria</taxon>
        <taxon>Candidatus Eiseniibacteriota</taxon>
    </lineage>
</organism>
<keyword evidence="4" id="KW-0238">DNA-binding</keyword>